<protein>
    <submittedName>
        <fullName evidence="1">Uncharacterized protein</fullName>
    </submittedName>
</protein>
<dbReference type="Proteomes" id="UP001358586">
    <property type="component" value="Chromosome 10"/>
</dbReference>
<organism evidence="1 2">
    <name type="scientific">Gossypium arboreum</name>
    <name type="common">Tree cotton</name>
    <name type="synonym">Gossypium nanking</name>
    <dbReference type="NCBI Taxonomy" id="29729"/>
    <lineage>
        <taxon>Eukaryota</taxon>
        <taxon>Viridiplantae</taxon>
        <taxon>Streptophyta</taxon>
        <taxon>Embryophyta</taxon>
        <taxon>Tracheophyta</taxon>
        <taxon>Spermatophyta</taxon>
        <taxon>Magnoliopsida</taxon>
        <taxon>eudicotyledons</taxon>
        <taxon>Gunneridae</taxon>
        <taxon>Pentapetalae</taxon>
        <taxon>rosids</taxon>
        <taxon>malvids</taxon>
        <taxon>Malvales</taxon>
        <taxon>Malvaceae</taxon>
        <taxon>Malvoideae</taxon>
        <taxon>Gossypium</taxon>
    </lineage>
</organism>
<dbReference type="EMBL" id="JARKNE010000010">
    <property type="protein sequence ID" value="KAK5794059.1"/>
    <property type="molecule type" value="Genomic_DNA"/>
</dbReference>
<proteinExistence type="predicted"/>
<accession>A0ABR0NIG9</accession>
<evidence type="ECO:0000313" key="2">
    <source>
        <dbReference type="Proteomes" id="UP001358586"/>
    </source>
</evidence>
<reference evidence="1 2" key="1">
    <citation type="submission" date="2023-03" db="EMBL/GenBank/DDBJ databases">
        <title>WGS of Gossypium arboreum.</title>
        <authorList>
            <person name="Yu D."/>
        </authorList>
    </citation>
    <scope>NUCLEOTIDE SEQUENCE [LARGE SCALE GENOMIC DNA]</scope>
    <source>
        <tissue evidence="1">Leaf</tissue>
    </source>
</reference>
<evidence type="ECO:0000313" key="1">
    <source>
        <dbReference type="EMBL" id="KAK5794059.1"/>
    </source>
</evidence>
<keyword evidence="2" id="KW-1185">Reference proteome</keyword>
<name>A0ABR0NIG9_GOSAR</name>
<comment type="caution">
    <text evidence="1">The sequence shown here is derived from an EMBL/GenBank/DDBJ whole genome shotgun (WGS) entry which is preliminary data.</text>
</comment>
<gene>
    <name evidence="1" type="ORF">PVK06_035252</name>
</gene>
<sequence>MSGVPSLFSLRVKHEVSKDLIDKLQLHYLPNERRFHLIEKGKVENEIKPQAPKGMKSFFHGLYCVGKSVGEVRLTRRPKNLIMFDKEFSCETLNLFDRDGNENYFTLGDNLECFPSKKGEHENNMFPFRTICGYQVFGNESIRIMNKGVRDDEKYFASK</sequence>